<dbReference type="Proteomes" id="UP000309133">
    <property type="component" value="Unassembled WGS sequence"/>
</dbReference>
<organism evidence="1 2">
    <name type="scientific">Naasia lichenicola</name>
    <dbReference type="NCBI Taxonomy" id="2565933"/>
    <lineage>
        <taxon>Bacteria</taxon>
        <taxon>Bacillati</taxon>
        <taxon>Actinomycetota</taxon>
        <taxon>Actinomycetes</taxon>
        <taxon>Micrococcales</taxon>
        <taxon>Microbacteriaceae</taxon>
        <taxon>Naasia</taxon>
    </lineage>
</organism>
<comment type="caution">
    <text evidence="1">The sequence shown here is derived from an EMBL/GenBank/DDBJ whole genome shotgun (WGS) entry which is preliminary data.</text>
</comment>
<accession>A0A4S4FEW7</accession>
<evidence type="ECO:0000313" key="2">
    <source>
        <dbReference type="Proteomes" id="UP000309133"/>
    </source>
</evidence>
<sequence length="164" mass="18714">MTDDGRQRFDDVELSRVRMLAGSPDLAMRLSLAEIRHPLPDDVWQKLMRDRDPRVPTAMAGQPGATTRQLEQLVAIRPALGPVVGQHEHAPLRYLRLRIVSSTDSRIRERFLAKVGADAADRRVFLRETARLAHLKDHKTTLGEIWDRVDGSPQPQRERSTDRL</sequence>
<dbReference type="EMBL" id="SSSM01000006">
    <property type="protein sequence ID" value="THG28661.1"/>
    <property type="molecule type" value="Genomic_DNA"/>
</dbReference>
<dbReference type="OrthoDB" id="3193022at2"/>
<protein>
    <submittedName>
        <fullName evidence="1">Uncharacterized protein</fullName>
    </submittedName>
</protein>
<dbReference type="RefSeq" id="WP_136429057.1">
    <property type="nucleotide sequence ID" value="NZ_SSSM01000006.1"/>
</dbReference>
<proteinExistence type="predicted"/>
<reference evidence="1 2" key="1">
    <citation type="submission" date="2019-04" db="EMBL/GenBank/DDBJ databases">
        <authorList>
            <person name="Jiang L."/>
        </authorList>
    </citation>
    <scope>NUCLEOTIDE SEQUENCE [LARGE SCALE GENOMIC DNA]</scope>
    <source>
        <strain evidence="1 2">YIM 131853</strain>
    </source>
</reference>
<dbReference type="AlphaFoldDB" id="A0A4S4FEW7"/>
<evidence type="ECO:0000313" key="1">
    <source>
        <dbReference type="EMBL" id="THG28661.1"/>
    </source>
</evidence>
<gene>
    <name evidence="1" type="ORF">E6C64_17880</name>
</gene>
<name>A0A4S4FEW7_9MICO</name>
<keyword evidence="2" id="KW-1185">Reference proteome</keyword>